<dbReference type="InterPro" id="IPR054787">
    <property type="entry name" value="TrlF_ATPase"/>
</dbReference>
<protein>
    <submittedName>
        <fullName evidence="2">Uncharacterized protein</fullName>
    </submittedName>
</protein>
<dbReference type="OrthoDB" id="9791620at2"/>
<dbReference type="Gene3D" id="3.40.50.300">
    <property type="entry name" value="P-loop containing nucleotide triphosphate hydrolases"/>
    <property type="match status" value="2"/>
</dbReference>
<dbReference type="SUPFAM" id="SSF52540">
    <property type="entry name" value="P-loop containing nucleoside triphosphate hydrolases"/>
    <property type="match status" value="1"/>
</dbReference>
<dbReference type="GO" id="GO:0005524">
    <property type="term" value="F:ATP binding"/>
    <property type="evidence" value="ECO:0007669"/>
    <property type="project" value="InterPro"/>
</dbReference>
<dbReference type="Proteomes" id="UP000198977">
    <property type="component" value="Unassembled WGS sequence"/>
</dbReference>
<keyword evidence="1" id="KW-0175">Coiled coil</keyword>
<dbReference type="InterPro" id="IPR027417">
    <property type="entry name" value="P-loop_NTPase"/>
</dbReference>
<dbReference type="GO" id="GO:0000731">
    <property type="term" value="P:DNA synthesis involved in DNA repair"/>
    <property type="evidence" value="ECO:0007669"/>
    <property type="project" value="TreeGrafter"/>
</dbReference>
<gene>
    <name evidence="2" type="ORF">SAMN04488523_13110</name>
</gene>
<proteinExistence type="predicted"/>
<dbReference type="PANTHER" id="PTHR32182">
    <property type="entry name" value="DNA REPLICATION AND REPAIR PROTEIN RECF"/>
    <property type="match status" value="1"/>
</dbReference>
<dbReference type="GO" id="GO:0016887">
    <property type="term" value="F:ATP hydrolysis activity"/>
    <property type="evidence" value="ECO:0007669"/>
    <property type="project" value="InterPro"/>
</dbReference>
<dbReference type="EMBL" id="FOMW01000031">
    <property type="protein sequence ID" value="SFF21495.1"/>
    <property type="molecule type" value="Genomic_DNA"/>
</dbReference>
<evidence type="ECO:0000313" key="3">
    <source>
        <dbReference type="Proteomes" id="UP000198977"/>
    </source>
</evidence>
<dbReference type="AlphaFoldDB" id="A0A1I2GV09"/>
<organism evidence="2 3">
    <name type="scientific">Sulfitobacter brevis</name>
    <dbReference type="NCBI Taxonomy" id="74348"/>
    <lineage>
        <taxon>Bacteria</taxon>
        <taxon>Pseudomonadati</taxon>
        <taxon>Pseudomonadota</taxon>
        <taxon>Alphaproteobacteria</taxon>
        <taxon>Rhodobacterales</taxon>
        <taxon>Roseobacteraceae</taxon>
        <taxon>Sulfitobacter</taxon>
    </lineage>
</organism>
<dbReference type="SUPFAM" id="SSF89550">
    <property type="entry name" value="PHP domain-like"/>
    <property type="match status" value="1"/>
</dbReference>
<dbReference type="InterPro" id="IPR016195">
    <property type="entry name" value="Pol/histidinol_Pase-like"/>
</dbReference>
<feature type="coiled-coil region" evidence="1">
    <location>
        <begin position="592"/>
        <end position="619"/>
    </location>
</feature>
<keyword evidence="3" id="KW-1185">Reference proteome</keyword>
<evidence type="ECO:0000313" key="2">
    <source>
        <dbReference type="EMBL" id="SFF21495.1"/>
    </source>
</evidence>
<accession>A0A1I2GV09</accession>
<name>A0A1I2GV09_9RHOB</name>
<reference evidence="2 3" key="1">
    <citation type="submission" date="2016-10" db="EMBL/GenBank/DDBJ databases">
        <authorList>
            <person name="de Groot N.N."/>
        </authorList>
    </citation>
    <scope>NUCLEOTIDE SEQUENCE [LARGE SCALE GENOMIC DNA]</scope>
    <source>
        <strain evidence="2 3">DSM 11443</strain>
    </source>
</reference>
<sequence length="1026" mass="116047">MKADKYPRGSEWRVWDLHIHTPASFHWNGQRFGNNKTQNIPLVDQMIEALNAAEPAAFAIMDYWTFEGWFMLQDRLKDADAPELTKTVFPGIELRICTPTEVRLNAHVIFSDRIDHQLLKDFKSNLKLELTGRSLSDSALAHFAMQTGDDKLRKHGFSKSQLEDNRDEALVAGSMIAEVTRESYQKAIADMPDGIALPFMPFSTHDGLQNVNWNEHYAFSRSLFSIPPIFEARKHDQWAAFAGVKTEGNKSWFDAFQSALDGRPRLAVSGSDAHQFCGKNGSNDKRGYGDFPSGKKTWIKANPTWEGLNQAIKEPANRSFIGSKPAKLERIEASKTFYIDGLTISRENAPASIPKWLDECKIEFNPDLVAIIGNKGSGKSALADIVALLGHSQQNDHFSFLTRDRFRGKTGEPARFFRGKLKWLAGADGNLLLADDAEPEQVELVRYIPQGRFEVLCNDHVSGRSNEFERELRSVIFAHVPISERAGSTNFQELVERLEDNFRGDLAENRKEMSALNEDISAVESQLHPTRIKNVDEQLKLIGQQRDEHFRSKPEEVVEPTDDLTPEQTKAKDVISLIDDWLILAFNREASLRKTERKLNDKIQSIAALRAKIKRVNQAYQNFVESGQQDANRVRLDAAKLISLTTSVHLLDKREAKYRQLLGKVVAAQEERTLRANELSSLRGDKANELAEPQQRYQTYLAKLKRWNDALREIDGTADEPETRNGILARLDYLKNLPIKLGKLKLRRRLLTQKIFCAIEEQRKNRETLFGPLQSVIKNDVLIPEDYQLSFQSNLDAKVDGFSSQLFDLVKQSSGKLRGEDKSLEAVRDIFEAHSLETENDAVELAEELFALLDEAARNINPNSKGLEEILRKDRTASAVYDHIYGLALVEPKYTLLFQETQIEQLSPGQRGALLLIFYLLVDKGRNPIVLDQPEENLDNQTIVSLLVPVIQEAKKTRQIFMVTHNPNLAVVCDAEQIIVATFQRKGGPEISYCSGAVESSQINECVVNILEGTKLAFHNRGGKYL</sequence>
<dbReference type="NCBIfam" id="NF045780">
    <property type="entry name" value="TrlF_fam_ATP"/>
    <property type="match status" value="1"/>
</dbReference>
<dbReference type="GO" id="GO:0006302">
    <property type="term" value="P:double-strand break repair"/>
    <property type="evidence" value="ECO:0007669"/>
    <property type="project" value="TreeGrafter"/>
</dbReference>
<dbReference type="Gene3D" id="3.20.20.140">
    <property type="entry name" value="Metal-dependent hydrolases"/>
    <property type="match status" value="1"/>
</dbReference>
<evidence type="ECO:0000256" key="1">
    <source>
        <dbReference type="SAM" id="Coils"/>
    </source>
</evidence>
<dbReference type="PANTHER" id="PTHR32182:SF22">
    <property type="entry name" value="ATP-DEPENDENT ENDONUCLEASE, OLD FAMILY-RELATED"/>
    <property type="match status" value="1"/>
</dbReference>
<dbReference type="STRING" id="74348.SAMN04488523_13110"/>